<dbReference type="Gene3D" id="3.30.420.40">
    <property type="match status" value="2"/>
</dbReference>
<keyword evidence="2" id="KW-0808">Transferase</keyword>
<name>B5Y840_COPPD</name>
<reference evidence="3" key="1">
    <citation type="submission" date="2008-08" db="EMBL/GenBank/DDBJ databases">
        <title>The complete genome sequence of Coprothermobacter proteolyticus strain ATCC 5245 / DSM 5265 / BT.</title>
        <authorList>
            <person name="Dodson R.J."/>
            <person name="Durkin A.S."/>
            <person name="Wu M."/>
            <person name="Eisen J."/>
            <person name="Sutton G."/>
        </authorList>
    </citation>
    <scope>NUCLEOTIDE SEQUENCE [LARGE SCALE GENOMIC DNA]</scope>
    <source>
        <strain evidence="3">ATCC 35245 / DSM 5265 / OCM 4 / BT</strain>
    </source>
</reference>
<organism evidence="2 3">
    <name type="scientific">Coprothermobacter proteolyticus (strain ATCC 35245 / DSM 5265 / OCM 4 / BT)</name>
    <dbReference type="NCBI Taxonomy" id="309798"/>
    <lineage>
        <taxon>Bacteria</taxon>
        <taxon>Pseudomonadati</taxon>
        <taxon>Coprothermobacterota</taxon>
        <taxon>Coprothermobacteria</taxon>
        <taxon>Coprothermobacterales</taxon>
        <taxon>Coprothermobacteraceae</taxon>
        <taxon>Coprothermobacter</taxon>
    </lineage>
</organism>
<comment type="similarity">
    <text evidence="1">Belongs to the ROK (NagC/XylR) family.</text>
</comment>
<protein>
    <submittedName>
        <fullName evidence="2">Glucokinase</fullName>
        <ecNumber evidence="2">2.7.1.2</ecNumber>
    </submittedName>
</protein>
<dbReference type="RefSeq" id="WP_012544399.1">
    <property type="nucleotide sequence ID" value="NC_011295.1"/>
</dbReference>
<gene>
    <name evidence="2" type="primary">glcK</name>
    <name evidence="2" type="ordered locus">COPRO5265_0581</name>
</gene>
<dbReference type="AlphaFoldDB" id="B5Y840"/>
<dbReference type="GO" id="GO:0004340">
    <property type="term" value="F:glucokinase activity"/>
    <property type="evidence" value="ECO:0007669"/>
    <property type="project" value="UniProtKB-EC"/>
</dbReference>
<evidence type="ECO:0000313" key="3">
    <source>
        <dbReference type="Proteomes" id="UP000001732"/>
    </source>
</evidence>
<dbReference type="PANTHER" id="PTHR18964">
    <property type="entry name" value="ROK (REPRESSOR, ORF, KINASE) FAMILY"/>
    <property type="match status" value="1"/>
</dbReference>
<dbReference type="EC" id="2.7.1.2" evidence="2"/>
<accession>B5Y840</accession>
<dbReference type="STRING" id="309798.COPRO5265_0581"/>
<dbReference type="InterPro" id="IPR043129">
    <property type="entry name" value="ATPase_NBD"/>
</dbReference>
<sequence length="289" mass="31001">MEILAIDVGGTKVDMGIVKDGKLIARDRFLNSPSENIVNLISSYIKDKDIDGVGIGVAGQVDYETGTVIFGGNIGWENFPLGRLLQEELNVPVFVENDANIFALGVWKYELGSKPESVLGVTLGTGIGGGFVYEGDLLRSKRGATLEIGHMVIEAEGPACTCGSHGCLESLAGGWALEKWYSERTGEKLTGAQIHERARSGDKEAIFLYQRLGYYLGIACASLANILNPDIIVLGGSISATFPLWQDIYEAEIRRRAVPPVKDTPTVVSTLKEAALLGASALVEQALTR</sequence>
<evidence type="ECO:0000256" key="1">
    <source>
        <dbReference type="ARBA" id="ARBA00006479"/>
    </source>
</evidence>
<keyword evidence="2" id="KW-0418">Kinase</keyword>
<dbReference type="Proteomes" id="UP000001732">
    <property type="component" value="Chromosome"/>
</dbReference>
<dbReference type="KEGG" id="cpo:COPRO5265_0581"/>
<reference evidence="2 3" key="2">
    <citation type="journal article" date="2014" name="Genome Announc.">
        <title>Complete Genome Sequence of Coprothermobacter proteolyticus DSM 5265.</title>
        <authorList>
            <person name="Alexiev A."/>
            <person name="Coil D.A."/>
            <person name="Badger J.H."/>
            <person name="Enticknap J."/>
            <person name="Ward N."/>
            <person name="Robb F.T."/>
            <person name="Eisen J.A."/>
        </authorList>
    </citation>
    <scope>NUCLEOTIDE SEQUENCE [LARGE SCALE GENOMIC DNA]</scope>
    <source>
        <strain evidence="3">ATCC 35245 / DSM 5265 / OCM 4 / BT</strain>
    </source>
</reference>
<dbReference type="HOGENOM" id="CLU_036604_0_2_9"/>
<dbReference type="EMBL" id="CP001145">
    <property type="protein sequence ID" value="ACI17747.1"/>
    <property type="molecule type" value="Genomic_DNA"/>
</dbReference>
<dbReference type="SUPFAM" id="SSF53067">
    <property type="entry name" value="Actin-like ATPase domain"/>
    <property type="match status" value="1"/>
</dbReference>
<proteinExistence type="inferred from homology"/>
<evidence type="ECO:0000313" key="2">
    <source>
        <dbReference type="EMBL" id="ACI17747.1"/>
    </source>
</evidence>
<dbReference type="InterPro" id="IPR000600">
    <property type="entry name" value="ROK"/>
</dbReference>
<dbReference type="eggNOG" id="COG1940">
    <property type="taxonomic scope" value="Bacteria"/>
</dbReference>
<dbReference type="PANTHER" id="PTHR18964:SF149">
    <property type="entry name" value="BIFUNCTIONAL UDP-N-ACETYLGLUCOSAMINE 2-EPIMERASE_N-ACETYLMANNOSAMINE KINASE"/>
    <property type="match status" value="1"/>
</dbReference>
<dbReference type="OrthoDB" id="9796533at2"/>
<dbReference type="Pfam" id="PF00480">
    <property type="entry name" value="ROK"/>
    <property type="match status" value="1"/>
</dbReference>
<keyword evidence="3" id="KW-1185">Reference proteome</keyword>